<evidence type="ECO:0000313" key="1">
    <source>
        <dbReference type="Proteomes" id="UP000504635"/>
    </source>
</evidence>
<dbReference type="Pfam" id="PF14989">
    <property type="entry name" value="CCDC32"/>
    <property type="match status" value="1"/>
</dbReference>
<name>A0A6J2YVA0_SITOR</name>
<gene>
    <name evidence="2 3" type="primary">LOC115891651</name>
</gene>
<keyword evidence="1" id="KW-1185">Reference proteome</keyword>
<dbReference type="AlphaFoldDB" id="A0A6J2YVA0"/>
<reference evidence="2 3" key="1">
    <citation type="submission" date="2025-04" db="UniProtKB">
        <authorList>
            <consortium name="RefSeq"/>
        </authorList>
    </citation>
    <scope>IDENTIFICATION</scope>
    <source>
        <tissue evidence="2 3">Gonads</tissue>
    </source>
</reference>
<dbReference type="GeneID" id="115891651"/>
<evidence type="ECO:0000313" key="2">
    <source>
        <dbReference type="RefSeq" id="XP_030768043.1"/>
    </source>
</evidence>
<sequence length="149" mass="17252">MDPWACYQEENVINFDEKITKFEDDFIPENYDRLPDHKEYLEILESKLRKIKTNPSVLQQILAKKDAYMVQLLTDETTSFTESTCLDEPIQNSQLLRTLLPQKQALNQGEVVDLIKFDQLALEVEEAENSSVTNNKLVTNQNNIKNSSL</sequence>
<evidence type="ECO:0000313" key="3">
    <source>
        <dbReference type="RefSeq" id="XP_030768044.1"/>
    </source>
</evidence>
<dbReference type="GO" id="GO:0044782">
    <property type="term" value="P:cilium organization"/>
    <property type="evidence" value="ECO:0007669"/>
    <property type="project" value="TreeGrafter"/>
</dbReference>
<protein>
    <submittedName>
        <fullName evidence="2 3">Uncharacterized protein LOC115891651 isoform X2</fullName>
    </submittedName>
</protein>
<dbReference type="InterPro" id="IPR028039">
    <property type="entry name" value="CCDC32"/>
</dbReference>
<dbReference type="PANTHER" id="PTHR31800">
    <property type="entry name" value="COILED-COIL DOMAIN-CONTAINING PROTEIN 32"/>
    <property type="match status" value="1"/>
</dbReference>
<accession>A0A6J2YVA0</accession>
<dbReference type="Proteomes" id="UP000504635">
    <property type="component" value="Unplaced"/>
</dbReference>
<dbReference type="PANTHER" id="PTHR31800:SF1">
    <property type="entry name" value="COILED-COIL DOMAIN-CONTAINING PROTEIN 32"/>
    <property type="match status" value="1"/>
</dbReference>
<dbReference type="OrthoDB" id="153074at2759"/>
<organism evidence="1 2">
    <name type="scientific">Sitophilus oryzae</name>
    <name type="common">Rice weevil</name>
    <name type="synonym">Curculio oryzae</name>
    <dbReference type="NCBI Taxonomy" id="7048"/>
    <lineage>
        <taxon>Eukaryota</taxon>
        <taxon>Metazoa</taxon>
        <taxon>Ecdysozoa</taxon>
        <taxon>Arthropoda</taxon>
        <taxon>Hexapoda</taxon>
        <taxon>Insecta</taxon>
        <taxon>Pterygota</taxon>
        <taxon>Neoptera</taxon>
        <taxon>Endopterygota</taxon>
        <taxon>Coleoptera</taxon>
        <taxon>Polyphaga</taxon>
        <taxon>Cucujiformia</taxon>
        <taxon>Curculionidae</taxon>
        <taxon>Dryophthorinae</taxon>
        <taxon>Sitophilus</taxon>
    </lineage>
</organism>
<proteinExistence type="predicted"/>
<dbReference type="RefSeq" id="XP_030768043.1">
    <property type="nucleotide sequence ID" value="XM_030912183.1"/>
</dbReference>
<dbReference type="RefSeq" id="XP_030768044.1">
    <property type="nucleotide sequence ID" value="XM_030912184.1"/>
</dbReference>